<dbReference type="InterPro" id="IPR031312">
    <property type="entry name" value="Na/sul_symport_CS"/>
</dbReference>
<feature type="transmembrane region" description="Helical" evidence="6">
    <location>
        <begin position="183"/>
        <end position="207"/>
    </location>
</feature>
<dbReference type="Pfam" id="PF03600">
    <property type="entry name" value="CitMHS"/>
    <property type="match status" value="1"/>
</dbReference>
<organism evidence="8 9">
    <name type="scientific">Candidatus Fervidibacter sacchari</name>
    <dbReference type="NCBI Taxonomy" id="1448929"/>
    <lineage>
        <taxon>Bacteria</taxon>
        <taxon>Candidatus Fervidibacterota</taxon>
        <taxon>Candidatus Fervidibacter</taxon>
    </lineage>
</organism>
<evidence type="ECO:0000256" key="2">
    <source>
        <dbReference type="ARBA" id="ARBA00022448"/>
    </source>
</evidence>
<gene>
    <name evidence="8" type="ORF">M2350_000426</name>
</gene>
<accession>A0ABT2EJB0</accession>
<evidence type="ECO:0000256" key="3">
    <source>
        <dbReference type="ARBA" id="ARBA00022692"/>
    </source>
</evidence>
<keyword evidence="3 6" id="KW-0812">Transmembrane</keyword>
<feature type="transmembrane region" description="Helical" evidence="6">
    <location>
        <begin position="366"/>
        <end position="385"/>
    </location>
</feature>
<feature type="transmembrane region" description="Helical" evidence="6">
    <location>
        <begin position="91"/>
        <end position="110"/>
    </location>
</feature>
<evidence type="ECO:0000256" key="6">
    <source>
        <dbReference type="SAM" id="Phobius"/>
    </source>
</evidence>
<feature type="transmembrane region" description="Helical" evidence="6">
    <location>
        <begin position="22"/>
        <end position="40"/>
    </location>
</feature>
<feature type="transmembrane region" description="Helical" evidence="6">
    <location>
        <begin position="227"/>
        <end position="251"/>
    </location>
</feature>
<feature type="transmembrane region" description="Helical" evidence="6">
    <location>
        <begin position="484"/>
        <end position="508"/>
    </location>
</feature>
<evidence type="ECO:0000259" key="7">
    <source>
        <dbReference type="Pfam" id="PF03600"/>
    </source>
</evidence>
<dbReference type="InterPro" id="IPR004680">
    <property type="entry name" value="Cit_transptr-like_dom"/>
</dbReference>
<feature type="domain" description="Citrate transporter-like" evidence="7">
    <location>
        <begin position="60"/>
        <end position="444"/>
    </location>
</feature>
<feature type="transmembrane region" description="Helical" evidence="6">
    <location>
        <begin position="405"/>
        <end position="434"/>
    </location>
</feature>
<dbReference type="InterPro" id="IPR001898">
    <property type="entry name" value="SLC13A/DASS"/>
</dbReference>
<feature type="transmembrane region" description="Helical" evidence="6">
    <location>
        <begin position="283"/>
        <end position="302"/>
    </location>
</feature>
<evidence type="ECO:0000313" key="9">
    <source>
        <dbReference type="Proteomes" id="UP001204798"/>
    </source>
</evidence>
<evidence type="ECO:0000313" key="8">
    <source>
        <dbReference type="EMBL" id="MCS3918029.1"/>
    </source>
</evidence>
<dbReference type="NCBIfam" id="TIGR00785">
    <property type="entry name" value="dass"/>
    <property type="match status" value="1"/>
</dbReference>
<dbReference type="CDD" id="cd01115">
    <property type="entry name" value="SLC13_permease"/>
    <property type="match status" value="1"/>
</dbReference>
<evidence type="ECO:0000256" key="1">
    <source>
        <dbReference type="ARBA" id="ARBA00004141"/>
    </source>
</evidence>
<dbReference type="Proteomes" id="UP001204798">
    <property type="component" value="Unassembled WGS sequence"/>
</dbReference>
<reference evidence="8 9" key="1">
    <citation type="submission" date="2022-08" db="EMBL/GenBank/DDBJ databases">
        <title>Bacterial and archaeal communities from various locations to study Microbial Dark Matter (Phase II).</title>
        <authorList>
            <person name="Stepanauskas R."/>
        </authorList>
    </citation>
    <scope>NUCLEOTIDE SEQUENCE [LARGE SCALE GENOMIC DNA]</scope>
    <source>
        <strain evidence="8 9">PD1</strain>
    </source>
</reference>
<comment type="caution">
    <text evidence="8">The sequence shown here is derived from an EMBL/GenBank/DDBJ whole genome shotgun (WGS) entry which is preliminary data.</text>
</comment>
<proteinExistence type="predicted"/>
<keyword evidence="4 6" id="KW-1133">Transmembrane helix</keyword>
<dbReference type="PROSITE" id="PS01271">
    <property type="entry name" value="NA_SULFATE"/>
    <property type="match status" value="1"/>
</dbReference>
<feature type="transmembrane region" description="Helical" evidence="6">
    <location>
        <begin position="52"/>
        <end position="85"/>
    </location>
</feature>
<sequence>MQVHKGDKGHGTGDNGKGLQRLQLVGLTIAFASFFLLLLLPINLPTSQHRLLAVLGLTFTCWVTEALPLPVTALLAMLLCVVLGILPAKQAFAPLGNPVIFLFLGAFLLAESVRTHELDRRIVEWLLSRERIARTPLRILAGFAVAAWSVSGWMSNTATTATLYPLAWQTFQRLRSRLTRPESFGLALLLICAYASSIGGIITPIGTPPNLIGLGFLAEQGNVHIGFLQWMLAAMPIGALMLVCLLIIAWLRVRKELGVRDWGSVLTTQRLGTPLTKGERNTLIAFGTAISLWLLSGLASLIPEKYLHAHTPTLLHSFASQAVTFFKELPEAVPALLGAVMLFVLPAEEGKPTLSWKDAQRIDWGTILLFAGGLALGDAIFQTGLAKRISELVTKLPFADTQLGLTIWGTSIAVWFTELVSNTAAANILVPIVLATAKEAQISPTLPVLGTVIGCSFAFMLPIATPPNAVVYTSGLVPIRQMMLWGFVLDILSPIVIVATLFSLATIFGL</sequence>
<evidence type="ECO:0000256" key="4">
    <source>
        <dbReference type="ARBA" id="ARBA00022989"/>
    </source>
</evidence>
<dbReference type="RefSeq" id="WP_259093155.1">
    <property type="nucleotide sequence ID" value="NZ_CP130454.1"/>
</dbReference>
<protein>
    <submittedName>
        <fullName evidence="8">Sodium-dependent dicarboxylate transporter 2/3/5</fullName>
    </submittedName>
</protein>
<evidence type="ECO:0000256" key="5">
    <source>
        <dbReference type="ARBA" id="ARBA00023136"/>
    </source>
</evidence>
<keyword evidence="2" id="KW-0813">Transport</keyword>
<keyword evidence="9" id="KW-1185">Reference proteome</keyword>
<dbReference type="EMBL" id="JANUCP010000001">
    <property type="protein sequence ID" value="MCS3918029.1"/>
    <property type="molecule type" value="Genomic_DNA"/>
</dbReference>
<keyword evidence="5 6" id="KW-0472">Membrane</keyword>
<name>A0ABT2EJB0_9BACT</name>
<feature type="transmembrane region" description="Helical" evidence="6">
    <location>
        <begin position="322"/>
        <end position="345"/>
    </location>
</feature>
<comment type="subcellular location">
    <subcellularLocation>
        <location evidence="1">Membrane</location>
        <topology evidence="1">Multi-pass membrane protein</topology>
    </subcellularLocation>
</comment>
<feature type="transmembrane region" description="Helical" evidence="6">
    <location>
        <begin position="446"/>
        <end position="464"/>
    </location>
</feature>
<dbReference type="PANTHER" id="PTHR10283:SF82">
    <property type="entry name" value="SOLUTE CARRIER FAMILY 13 MEMBER 2"/>
    <property type="match status" value="1"/>
</dbReference>
<dbReference type="PANTHER" id="PTHR10283">
    <property type="entry name" value="SOLUTE CARRIER FAMILY 13 MEMBER"/>
    <property type="match status" value="1"/>
</dbReference>